<evidence type="ECO:0000313" key="2">
    <source>
        <dbReference type="EMBL" id="CAF4482142.1"/>
    </source>
</evidence>
<protein>
    <recommendedName>
        <fullName evidence="1">Tubulin--tyrosine ligase-like protein 12 SET-like domain-containing protein</fullName>
    </recommendedName>
</protein>
<dbReference type="Pfam" id="PF25556">
    <property type="entry name" value="SET_TTL"/>
    <property type="match status" value="1"/>
</dbReference>
<evidence type="ECO:0000259" key="1">
    <source>
        <dbReference type="Pfam" id="PF25556"/>
    </source>
</evidence>
<evidence type="ECO:0000313" key="4">
    <source>
        <dbReference type="Proteomes" id="UP000676336"/>
    </source>
</evidence>
<feature type="non-terminal residue" evidence="2">
    <location>
        <position position="1"/>
    </location>
</feature>
<feature type="domain" description="Tubulin--tyrosine ligase-like protein 12 SET-like" evidence="1">
    <location>
        <begin position="1"/>
        <end position="71"/>
    </location>
</feature>
<sequence>IFLIDHAYTYRINTIRNELEQLSELVERLSRLMFISSDEENKINAIIEHMWKFNHTYTLAVDGGDAEDREPY</sequence>
<dbReference type="GO" id="GO:0005737">
    <property type="term" value="C:cytoplasm"/>
    <property type="evidence" value="ECO:0007669"/>
    <property type="project" value="TreeGrafter"/>
</dbReference>
<gene>
    <name evidence="3" type="ORF">GIL414_LOCUS34788</name>
    <name evidence="2" type="ORF">SMN809_LOCUS34080</name>
</gene>
<name>A0A8S2X7T6_9BILA</name>
<organism evidence="2 4">
    <name type="scientific">Rotaria magnacalcarata</name>
    <dbReference type="NCBI Taxonomy" id="392030"/>
    <lineage>
        <taxon>Eukaryota</taxon>
        <taxon>Metazoa</taxon>
        <taxon>Spiralia</taxon>
        <taxon>Gnathifera</taxon>
        <taxon>Rotifera</taxon>
        <taxon>Eurotatoria</taxon>
        <taxon>Bdelloidea</taxon>
        <taxon>Philodinida</taxon>
        <taxon>Philodinidae</taxon>
        <taxon>Rotaria</taxon>
    </lineage>
</organism>
<dbReference type="InterPro" id="IPR057954">
    <property type="entry name" value="SET_TTL12"/>
</dbReference>
<comment type="caution">
    <text evidence="2">The sequence shown here is derived from an EMBL/GenBank/DDBJ whole genome shotgun (WGS) entry which is preliminary data.</text>
</comment>
<evidence type="ECO:0000313" key="3">
    <source>
        <dbReference type="EMBL" id="CAF4502570.1"/>
    </source>
</evidence>
<dbReference type="AlphaFoldDB" id="A0A8S2X7T6"/>
<dbReference type="Proteomes" id="UP000676336">
    <property type="component" value="Unassembled WGS sequence"/>
</dbReference>
<dbReference type="PANTHER" id="PTHR46088">
    <property type="entry name" value="TUBULIN--TYROSINE LIGASE-LIKE PROTEIN 12"/>
    <property type="match status" value="1"/>
</dbReference>
<dbReference type="InterPro" id="IPR027749">
    <property type="entry name" value="TTLL12"/>
</dbReference>
<reference evidence="2" key="1">
    <citation type="submission" date="2021-02" db="EMBL/GenBank/DDBJ databases">
        <authorList>
            <person name="Nowell W R."/>
        </authorList>
    </citation>
    <scope>NUCLEOTIDE SEQUENCE</scope>
</reference>
<dbReference type="PANTHER" id="PTHR46088:SF1">
    <property type="entry name" value="TUBULIN--TYROSINE LIGASE-LIKE PROTEIN 12"/>
    <property type="match status" value="1"/>
</dbReference>
<dbReference type="Proteomes" id="UP000681720">
    <property type="component" value="Unassembled WGS sequence"/>
</dbReference>
<feature type="non-terminal residue" evidence="2">
    <location>
        <position position="72"/>
    </location>
</feature>
<dbReference type="EMBL" id="CAJOBJ010081352">
    <property type="protein sequence ID" value="CAF4502570.1"/>
    <property type="molecule type" value="Genomic_DNA"/>
</dbReference>
<accession>A0A8S2X7T6</accession>
<proteinExistence type="predicted"/>
<dbReference type="EMBL" id="CAJOBI010077070">
    <property type="protein sequence ID" value="CAF4482142.1"/>
    <property type="molecule type" value="Genomic_DNA"/>
</dbReference>